<name>A0A832Q7A1_9BACT</name>
<dbReference type="InterPro" id="IPR036390">
    <property type="entry name" value="WH_DNA-bd_sf"/>
</dbReference>
<keyword evidence="1" id="KW-0378">Hydrolase</keyword>
<accession>A0A832Q7A1</accession>
<dbReference type="Gene3D" id="1.10.10.10">
    <property type="entry name" value="Winged helix-like DNA-binding domain superfamily/Winged helix DNA-binding domain"/>
    <property type="match status" value="1"/>
</dbReference>
<dbReference type="InterPro" id="IPR000086">
    <property type="entry name" value="NUDIX_hydrolase_dom"/>
</dbReference>
<dbReference type="InterPro" id="IPR036388">
    <property type="entry name" value="WH-like_DNA-bd_sf"/>
</dbReference>
<dbReference type="AlphaFoldDB" id="A0A832Q7A1"/>
<evidence type="ECO:0000256" key="1">
    <source>
        <dbReference type="ARBA" id="ARBA00022801"/>
    </source>
</evidence>
<dbReference type="PROSITE" id="PS51462">
    <property type="entry name" value="NUDIX"/>
    <property type="match status" value="1"/>
</dbReference>
<reference evidence="3 4" key="1">
    <citation type="journal article" date="2020" name="Biotechnol. Biofuels">
        <title>New insights from the biogas microbiome by comprehensive genome-resolved metagenomics of nearly 1600 species originating from multiple anaerobic digesters.</title>
        <authorList>
            <person name="Campanaro S."/>
            <person name="Treu L."/>
            <person name="Rodriguez-R L.M."/>
            <person name="Kovalovszki A."/>
            <person name="Ziels R.M."/>
            <person name="Maus I."/>
            <person name="Zhu X."/>
            <person name="Kougias P.G."/>
            <person name="Basile A."/>
            <person name="Luo G."/>
            <person name="Schluter A."/>
            <person name="Konstantinidis K.T."/>
            <person name="Angelidaki I."/>
        </authorList>
    </citation>
    <scope>NUCLEOTIDE SEQUENCE [LARGE SCALE GENOMIC DNA]</scope>
    <source>
        <strain evidence="3">AS05jafATM_89</strain>
    </source>
</reference>
<dbReference type="PROSITE" id="PS00893">
    <property type="entry name" value="NUDIX_BOX"/>
    <property type="match status" value="1"/>
</dbReference>
<dbReference type="Proteomes" id="UP000576550">
    <property type="component" value="Unassembled WGS sequence"/>
</dbReference>
<dbReference type="InterPro" id="IPR015797">
    <property type="entry name" value="NUDIX_hydrolase-like_dom_sf"/>
</dbReference>
<dbReference type="SUPFAM" id="SSF46785">
    <property type="entry name" value="Winged helix' DNA-binding domain"/>
    <property type="match status" value="1"/>
</dbReference>
<proteinExistence type="predicted"/>
<protein>
    <submittedName>
        <fullName evidence="3">NUDIX domain-containing protein</fullName>
    </submittedName>
</protein>
<organism evidence="3 4">
    <name type="scientific">Candidatus Dojkabacteria bacterium</name>
    <dbReference type="NCBI Taxonomy" id="2099670"/>
    <lineage>
        <taxon>Bacteria</taxon>
        <taxon>Candidatus Dojkabacteria</taxon>
    </lineage>
</organism>
<dbReference type="Pfam" id="PF00293">
    <property type="entry name" value="NUDIX"/>
    <property type="match status" value="1"/>
</dbReference>
<comment type="caution">
    <text evidence="3">The sequence shown here is derived from an EMBL/GenBank/DDBJ whole genome shotgun (WGS) entry which is preliminary data.</text>
</comment>
<evidence type="ECO:0000313" key="4">
    <source>
        <dbReference type="Proteomes" id="UP000576550"/>
    </source>
</evidence>
<dbReference type="EMBL" id="DUTP01000001">
    <property type="protein sequence ID" value="HHX99074.1"/>
    <property type="molecule type" value="Genomic_DNA"/>
</dbReference>
<evidence type="ECO:0000313" key="3">
    <source>
        <dbReference type="EMBL" id="HHX99074.1"/>
    </source>
</evidence>
<dbReference type="PANTHER" id="PTHR43736">
    <property type="entry name" value="ADP-RIBOSE PYROPHOSPHATASE"/>
    <property type="match status" value="1"/>
</dbReference>
<gene>
    <name evidence="3" type="ORF">GX533_00080</name>
</gene>
<dbReference type="SUPFAM" id="SSF55811">
    <property type="entry name" value="Nudix"/>
    <property type="match status" value="1"/>
</dbReference>
<dbReference type="GO" id="GO:0016787">
    <property type="term" value="F:hydrolase activity"/>
    <property type="evidence" value="ECO:0007669"/>
    <property type="project" value="UniProtKB-KW"/>
</dbReference>
<dbReference type="InterPro" id="IPR020084">
    <property type="entry name" value="NUDIX_hydrolase_CS"/>
</dbReference>
<feature type="domain" description="Nudix hydrolase" evidence="2">
    <location>
        <begin position="77"/>
        <end position="213"/>
    </location>
</feature>
<evidence type="ECO:0000259" key="2">
    <source>
        <dbReference type="PROSITE" id="PS51462"/>
    </source>
</evidence>
<sequence>MNNLHPIQMLILRELLFNPNSRFTKLNIKGLTSDHFSYHVKTLIEEGLVTKENQLYSLTTQGKEFANRMDTDEGKIEKQPKIAVIVIATKRENGVKKLLIQERTKEPYFGYKGFITGKIRYGEKVLETAKRELREETGLEVEDIHIKRIVHNHVVLNSTGELVEDKMFYIISAKEPMGKLIDTENGKNYWVTEKEFKNLDKLYYDELNVYKYSQEKENMDFVEEVYFIDEF</sequence>
<dbReference type="Gene3D" id="3.90.79.10">
    <property type="entry name" value="Nucleoside Triphosphate Pyrophosphohydrolase"/>
    <property type="match status" value="1"/>
</dbReference>
<dbReference type="PANTHER" id="PTHR43736:SF1">
    <property type="entry name" value="DIHYDRONEOPTERIN TRIPHOSPHATE DIPHOSPHATASE"/>
    <property type="match status" value="1"/>
</dbReference>